<dbReference type="SUPFAM" id="SSF55120">
    <property type="entry name" value="Pseudouridine synthase"/>
    <property type="match status" value="1"/>
</dbReference>
<dbReference type="InterPro" id="IPR006145">
    <property type="entry name" value="PsdUridine_synth_RsuA/RluA"/>
</dbReference>
<gene>
    <name evidence="6" type="primary">rluD_3</name>
    <name evidence="6" type="ORF">JEOPIN946_01510</name>
</gene>
<dbReference type="Pfam" id="PF00849">
    <property type="entry name" value="PseudoU_synth_2"/>
    <property type="match status" value="1"/>
</dbReference>
<proteinExistence type="inferred from homology"/>
<feature type="domain" description="Pseudouridine synthase RsuA/RluA-like" evidence="5">
    <location>
        <begin position="83"/>
        <end position="227"/>
    </location>
</feature>
<dbReference type="InterPro" id="IPR020103">
    <property type="entry name" value="PsdUridine_synth_cat_dom_sf"/>
</dbReference>
<dbReference type="PANTHER" id="PTHR21600:SF87">
    <property type="entry name" value="RNA PSEUDOURIDYLATE SYNTHASE DOMAIN-CONTAINING PROTEIN 1"/>
    <property type="match status" value="1"/>
</dbReference>
<dbReference type="GO" id="GO:0000455">
    <property type="term" value="P:enzyme-directed rRNA pseudouridine synthesis"/>
    <property type="evidence" value="ECO:0007669"/>
    <property type="project" value="TreeGrafter"/>
</dbReference>
<evidence type="ECO:0000313" key="6">
    <source>
        <dbReference type="EMBL" id="CAD2079005.1"/>
    </source>
</evidence>
<dbReference type="GO" id="GO:0009982">
    <property type="term" value="F:pseudouridine synthase activity"/>
    <property type="evidence" value="ECO:0007669"/>
    <property type="project" value="InterPro"/>
</dbReference>
<dbReference type="Proteomes" id="UP000588186">
    <property type="component" value="Unassembled WGS sequence"/>
</dbReference>
<protein>
    <recommendedName>
        <fullName evidence="3">RNA pseudouridylate synthase</fullName>
    </recommendedName>
    <alternativeName>
        <fullName evidence="4">RNA-uridine isomerase</fullName>
    </alternativeName>
</protein>
<dbReference type="InterPro" id="IPR006224">
    <property type="entry name" value="PsdUridine_synth_RluA-like_CS"/>
</dbReference>
<dbReference type="PANTHER" id="PTHR21600">
    <property type="entry name" value="MITOCHONDRIAL RNA PSEUDOURIDINE SYNTHASE"/>
    <property type="match status" value="1"/>
</dbReference>
<evidence type="ECO:0000256" key="3">
    <source>
        <dbReference type="ARBA" id="ARBA00031870"/>
    </source>
</evidence>
<dbReference type="Gene3D" id="3.30.2350.10">
    <property type="entry name" value="Pseudouridine synthase"/>
    <property type="match status" value="1"/>
</dbReference>
<dbReference type="InterPro" id="IPR050188">
    <property type="entry name" value="RluA_PseudoU_synthase"/>
</dbReference>
<dbReference type="CDD" id="cd02869">
    <property type="entry name" value="PseudoU_synth_RluA_like"/>
    <property type="match status" value="1"/>
</dbReference>
<dbReference type="EMBL" id="CAJEWB010000011">
    <property type="protein sequence ID" value="CAD2079005.1"/>
    <property type="molecule type" value="Genomic_DNA"/>
</dbReference>
<sequence length="276" mass="31590">MIFKVKDSLNNMTLDEALKSMHVPKKELHWLRMSKNILINNEPARLNATISAGDIVDIPDFETESNYKPSGNNAKVIYSDNYLAVVHKPERQKTHPNGVETDTLINDVKFTLGVDYIEPIHRLDQTTSGLLLVALNPYIKKMLDFDLEERLIDRKYLARVSNEVKPQIIEARIGKKPHTTNTHQVDHKRGKRAVTHILSCTSVDDHYEITAKLETGRTHQIRVHLSHIGAPIIGDTVYEGMRSKRMELYATHIGFNHPITGDWLAFEHLPENYCIK</sequence>
<evidence type="ECO:0000313" key="7">
    <source>
        <dbReference type="Proteomes" id="UP000588186"/>
    </source>
</evidence>
<comment type="similarity">
    <text evidence="2">Belongs to the pseudouridine synthase RluA family.</text>
</comment>
<name>A0A6V7RL40_9BACL</name>
<accession>A0A6V7RL40</accession>
<dbReference type="AlphaFoldDB" id="A0A6V7RL40"/>
<dbReference type="RefSeq" id="WP_186078265.1">
    <property type="nucleotide sequence ID" value="NZ_CAJEWB010000011.1"/>
</dbReference>
<dbReference type="PROSITE" id="PS01129">
    <property type="entry name" value="PSI_RLU"/>
    <property type="match status" value="1"/>
</dbReference>
<reference evidence="6 7" key="1">
    <citation type="submission" date="2020-07" db="EMBL/GenBank/DDBJ databases">
        <authorList>
            <person name="Criscuolo A."/>
        </authorList>
    </citation>
    <scope>NUCLEOTIDE SEQUENCE [LARGE SCALE GENOMIC DNA]</scope>
    <source>
        <strain evidence="6">CIP107946</strain>
    </source>
</reference>
<comment type="catalytic activity">
    <reaction evidence="1">
        <text>a uridine in RNA = a pseudouridine in RNA</text>
        <dbReference type="Rhea" id="RHEA:48348"/>
        <dbReference type="Rhea" id="RHEA-COMP:12068"/>
        <dbReference type="Rhea" id="RHEA-COMP:12069"/>
        <dbReference type="ChEBI" id="CHEBI:65314"/>
        <dbReference type="ChEBI" id="CHEBI:65315"/>
    </reaction>
</comment>
<evidence type="ECO:0000259" key="5">
    <source>
        <dbReference type="Pfam" id="PF00849"/>
    </source>
</evidence>
<keyword evidence="7" id="KW-1185">Reference proteome</keyword>
<evidence type="ECO:0000256" key="2">
    <source>
        <dbReference type="ARBA" id="ARBA00010876"/>
    </source>
</evidence>
<dbReference type="GO" id="GO:0003723">
    <property type="term" value="F:RNA binding"/>
    <property type="evidence" value="ECO:0007669"/>
    <property type="project" value="InterPro"/>
</dbReference>
<comment type="caution">
    <text evidence="6">The sequence shown here is derived from an EMBL/GenBank/DDBJ whole genome shotgun (WGS) entry which is preliminary data.</text>
</comment>
<organism evidence="6 7">
    <name type="scientific">Phocicoccus pinnipedialis</name>
    <dbReference type="NCBI Taxonomy" id="110845"/>
    <lineage>
        <taxon>Bacteria</taxon>
        <taxon>Bacillati</taxon>
        <taxon>Bacillota</taxon>
        <taxon>Bacilli</taxon>
        <taxon>Bacillales</taxon>
        <taxon>Salinicoccaceae</taxon>
        <taxon>Phocicoccus</taxon>
    </lineage>
</organism>
<evidence type="ECO:0000256" key="4">
    <source>
        <dbReference type="ARBA" id="ARBA00033164"/>
    </source>
</evidence>
<dbReference type="GO" id="GO:0140098">
    <property type="term" value="F:catalytic activity, acting on RNA"/>
    <property type="evidence" value="ECO:0007669"/>
    <property type="project" value="UniProtKB-ARBA"/>
</dbReference>
<evidence type="ECO:0000256" key="1">
    <source>
        <dbReference type="ARBA" id="ARBA00000073"/>
    </source>
</evidence>